<evidence type="ECO:0000256" key="1">
    <source>
        <dbReference type="ARBA" id="ARBA00009902"/>
    </source>
</evidence>
<dbReference type="GO" id="GO:0016798">
    <property type="term" value="F:hydrolase activity, acting on glycosyl bonds"/>
    <property type="evidence" value="ECO:0007669"/>
    <property type="project" value="UniProtKB-KW"/>
</dbReference>
<comment type="caution">
    <text evidence="6">The sequence shown here is derived from an EMBL/GenBank/DDBJ whole genome shotgun (WGS) entry which is preliminary data.</text>
</comment>
<evidence type="ECO:0000256" key="2">
    <source>
        <dbReference type="ARBA" id="ARBA00022801"/>
    </source>
</evidence>
<dbReference type="Gene3D" id="2.115.10.20">
    <property type="entry name" value="Glycosyl hydrolase domain, family 43"/>
    <property type="match status" value="3"/>
</dbReference>
<dbReference type="Proteomes" id="UP000322918">
    <property type="component" value="Unassembled WGS sequence"/>
</dbReference>
<feature type="chain" id="PRO_5024444497" evidence="4">
    <location>
        <begin position="23"/>
        <end position="347"/>
    </location>
</feature>
<dbReference type="OrthoDB" id="9759709at2"/>
<evidence type="ECO:0000259" key="5">
    <source>
        <dbReference type="Pfam" id="PF00251"/>
    </source>
</evidence>
<dbReference type="InterPro" id="IPR013148">
    <property type="entry name" value="Glyco_hydro_32_N"/>
</dbReference>
<keyword evidence="3" id="KW-0326">Glycosidase</keyword>
<comment type="similarity">
    <text evidence="1">Belongs to the glycosyl hydrolase 32 family.</text>
</comment>
<name>A0A5M9HJI7_9SPHI</name>
<evidence type="ECO:0000313" key="7">
    <source>
        <dbReference type="Proteomes" id="UP000322918"/>
    </source>
</evidence>
<organism evidence="6 7">
    <name type="scientific">Arcticibacter tournemirensis</name>
    <dbReference type="NCBI Taxonomy" id="699437"/>
    <lineage>
        <taxon>Bacteria</taxon>
        <taxon>Pseudomonadati</taxon>
        <taxon>Bacteroidota</taxon>
        <taxon>Sphingobacteriia</taxon>
        <taxon>Sphingobacteriales</taxon>
        <taxon>Sphingobacteriaceae</taxon>
        <taxon>Arcticibacter</taxon>
    </lineage>
</organism>
<dbReference type="EMBL" id="VWNE01000004">
    <property type="protein sequence ID" value="KAA8485538.1"/>
    <property type="molecule type" value="Genomic_DNA"/>
</dbReference>
<evidence type="ECO:0000313" key="6">
    <source>
        <dbReference type="EMBL" id="KAA8485538.1"/>
    </source>
</evidence>
<accession>A0A5M9HJI7</accession>
<dbReference type="AlphaFoldDB" id="A0A5M9HJI7"/>
<keyword evidence="4" id="KW-0732">Signal</keyword>
<sequence>MKLNLFYLVFIVTTSCFFSLQAQERDNMHAAPAPLFRDPVTDGAADPVVFWNHKEKAWWMLYTQRRANSETADVAYCYGNAIGIASTEDKGRTWAYRGTLNLDFENGHNTFWAPDIVFHKGKYHLFVSYIRGVYNHWAGKPRMVHYTSKDLWNWKFEGFPVLPFDNVINPTLFQMPDGNWRMWYKGPNSLTYMAESRDLKKWHSPSKEPVIKGNPHEGEKVFRFVGSYWMLTDEWSGMRIYKSADLEHWEKQGKILDKAGKRPDDTPTGAHGDVVVVGNKAYVFYFTHPGRKAHSAADIRPDGVLPYEFRRSSIQVAELVLKDGTLTCLRDEPFDFEMTPPTERDIK</sequence>
<dbReference type="InterPro" id="IPR023296">
    <property type="entry name" value="Glyco_hydro_beta-prop_sf"/>
</dbReference>
<dbReference type="SUPFAM" id="SSF75005">
    <property type="entry name" value="Arabinanase/levansucrase/invertase"/>
    <property type="match status" value="1"/>
</dbReference>
<feature type="domain" description="Glycosyl hydrolase family 32 N-terminal" evidence="5">
    <location>
        <begin position="116"/>
        <end position="259"/>
    </location>
</feature>
<keyword evidence="2 6" id="KW-0378">Hydrolase</keyword>
<dbReference type="RefSeq" id="WP_141813571.1">
    <property type="nucleotide sequence ID" value="NZ_VFPL01000001.1"/>
</dbReference>
<dbReference type="Pfam" id="PF00251">
    <property type="entry name" value="Glyco_hydro_32N"/>
    <property type="match status" value="1"/>
</dbReference>
<proteinExistence type="inferred from homology"/>
<keyword evidence="7" id="KW-1185">Reference proteome</keyword>
<evidence type="ECO:0000256" key="4">
    <source>
        <dbReference type="SAM" id="SignalP"/>
    </source>
</evidence>
<protein>
    <submittedName>
        <fullName evidence="6">Glycosyl hydrolase</fullName>
    </submittedName>
</protein>
<evidence type="ECO:0000256" key="3">
    <source>
        <dbReference type="ARBA" id="ARBA00023295"/>
    </source>
</evidence>
<feature type="signal peptide" evidence="4">
    <location>
        <begin position="1"/>
        <end position="22"/>
    </location>
</feature>
<dbReference type="PROSITE" id="PS51257">
    <property type="entry name" value="PROKAR_LIPOPROTEIN"/>
    <property type="match status" value="1"/>
</dbReference>
<gene>
    <name evidence="6" type="ORF">F1649_03380</name>
</gene>
<reference evidence="6 7" key="1">
    <citation type="submission" date="2019-09" db="EMBL/GenBank/DDBJ databases">
        <title>Pararcticibacter amylolyticus gen. nov., sp. nov., isolated from a rottenly hemp rope, and reclassification of Pedobacter tournemirensis as Pararcticibacter tournemirensis comb. nov.</title>
        <authorList>
            <person name="Cai Y."/>
        </authorList>
    </citation>
    <scope>NUCLEOTIDE SEQUENCE [LARGE SCALE GENOMIC DNA]</scope>
    <source>
        <strain evidence="6 7">TF5-37.2-LB10</strain>
    </source>
</reference>
<dbReference type="CDD" id="cd08984">
    <property type="entry name" value="GH43-like"/>
    <property type="match status" value="1"/>
</dbReference>